<keyword evidence="2" id="KW-0564">Palmitate</keyword>
<name>A0A6J3GPA5_SAPAP</name>
<gene>
    <name evidence="4" type="primary">LOC116540523</name>
</gene>
<comment type="function">
    <text evidence="2">May mediate accelerated ATP-independent bidirectional transbilayer migration of phospholipids upon binding calcium ions that results in a loss of phospholipid asymmetry in the plasma membrane.</text>
</comment>
<dbReference type="PANTHER" id="PTHR23248:SF31">
    <property type="entry name" value="PHOSPHOLIPID SCRAMBLASE"/>
    <property type="match status" value="1"/>
</dbReference>
<sequence length="209" mass="24096">MAHAGPSAIHAATPEGMSALRKFETSKTYEILNNQGQRIYFAEERNNCFLRRLCGFSRPFTMTIYDNVGRDVLALHKALKCSCCWSRCCLQKLKVEAPPGETIGYVYQYFHPFLPKFKIKNENKEEVMKIKGPWLVFSCLRDLNFNLLTLDEEMVIGKISKHFSGSVRGILTNGEKLEIQFPFDLDVKIKALMLGATFLIDYMYFELWP</sequence>
<evidence type="ECO:0000256" key="1">
    <source>
        <dbReference type="ARBA" id="ARBA00005350"/>
    </source>
</evidence>
<organism evidence="3 4">
    <name type="scientific">Sapajus apella</name>
    <name type="common">Brown-capped capuchin</name>
    <name type="synonym">Cebus apella</name>
    <dbReference type="NCBI Taxonomy" id="9515"/>
    <lineage>
        <taxon>Eukaryota</taxon>
        <taxon>Metazoa</taxon>
        <taxon>Chordata</taxon>
        <taxon>Craniata</taxon>
        <taxon>Vertebrata</taxon>
        <taxon>Euteleostomi</taxon>
        <taxon>Mammalia</taxon>
        <taxon>Eutheria</taxon>
        <taxon>Euarchontoglires</taxon>
        <taxon>Primates</taxon>
        <taxon>Haplorrhini</taxon>
        <taxon>Platyrrhini</taxon>
        <taxon>Cebidae</taxon>
        <taxon>Cebinae</taxon>
        <taxon>Sapajus</taxon>
    </lineage>
</organism>
<keyword evidence="2" id="KW-0449">Lipoprotein</keyword>
<dbReference type="InterPro" id="IPR005552">
    <property type="entry name" value="Scramblase"/>
</dbReference>
<evidence type="ECO:0000313" key="4">
    <source>
        <dbReference type="RefSeq" id="XP_032119958.1"/>
    </source>
</evidence>
<dbReference type="RefSeq" id="XP_032119958.1">
    <property type="nucleotide sequence ID" value="XM_032264067.1"/>
</dbReference>
<comment type="similarity">
    <text evidence="1 2">Belongs to the phospholipid scramblase family.</text>
</comment>
<dbReference type="PANTHER" id="PTHR23248">
    <property type="entry name" value="PHOSPHOLIPID SCRAMBLASE-RELATED"/>
    <property type="match status" value="1"/>
</dbReference>
<dbReference type="Pfam" id="PF03803">
    <property type="entry name" value="Scramblase"/>
    <property type="match status" value="1"/>
</dbReference>
<dbReference type="AlphaFoldDB" id="A0A6J3GPA5"/>
<proteinExistence type="inferred from homology"/>
<accession>A0A6J3GPA5</accession>
<dbReference type="GeneID" id="116540523"/>
<keyword evidence="2" id="KW-0106">Calcium</keyword>
<evidence type="ECO:0000313" key="3">
    <source>
        <dbReference type="Proteomes" id="UP000504640"/>
    </source>
</evidence>
<dbReference type="Proteomes" id="UP000504640">
    <property type="component" value="Unplaced"/>
</dbReference>
<dbReference type="GO" id="GO:0017128">
    <property type="term" value="F:phospholipid scramblase activity"/>
    <property type="evidence" value="ECO:0007669"/>
    <property type="project" value="InterPro"/>
</dbReference>
<keyword evidence="3" id="KW-1185">Reference proteome</keyword>
<dbReference type="GO" id="GO:0005886">
    <property type="term" value="C:plasma membrane"/>
    <property type="evidence" value="ECO:0007669"/>
    <property type="project" value="TreeGrafter"/>
</dbReference>
<reference evidence="4" key="1">
    <citation type="submission" date="2025-08" db="UniProtKB">
        <authorList>
            <consortium name="RefSeq"/>
        </authorList>
    </citation>
    <scope>IDENTIFICATION</scope>
    <source>
        <tissue evidence="4">Blood</tissue>
    </source>
</reference>
<protein>
    <recommendedName>
        <fullName evidence="2">Phospholipid scramblase</fullName>
    </recommendedName>
</protein>
<evidence type="ECO:0000256" key="2">
    <source>
        <dbReference type="RuleBase" id="RU363116"/>
    </source>
</evidence>
<comment type="cofactor">
    <cofactor evidence="2">
        <name>Ca(2+)</name>
        <dbReference type="ChEBI" id="CHEBI:29108"/>
    </cofactor>
</comment>